<dbReference type="OrthoDB" id="416253at2759"/>
<dbReference type="VEuPathDB" id="FungiDB:PHYBLDRAFT_124728"/>
<dbReference type="PROSITE" id="PS00062">
    <property type="entry name" value="ALDOKETO_REDUCTASE_2"/>
    <property type="match status" value="1"/>
</dbReference>
<feature type="site" description="Lowers pKa of active site Tyr" evidence="5">
    <location>
        <position position="81"/>
    </location>
</feature>
<dbReference type="InterPro" id="IPR020471">
    <property type="entry name" value="AKR"/>
</dbReference>
<organism evidence="7 8">
    <name type="scientific">Phycomyces blakesleeanus (strain ATCC 8743b / DSM 1359 / FGSC 10004 / NBRC 33097 / NRRL 1555)</name>
    <dbReference type="NCBI Taxonomy" id="763407"/>
    <lineage>
        <taxon>Eukaryota</taxon>
        <taxon>Fungi</taxon>
        <taxon>Fungi incertae sedis</taxon>
        <taxon>Mucoromycota</taxon>
        <taxon>Mucoromycotina</taxon>
        <taxon>Mucoromycetes</taxon>
        <taxon>Mucorales</taxon>
        <taxon>Phycomycetaceae</taxon>
        <taxon>Phycomyces</taxon>
    </lineage>
</organism>
<dbReference type="PROSITE" id="PS00063">
    <property type="entry name" value="ALDOKETO_REDUCTASE_3"/>
    <property type="match status" value="1"/>
</dbReference>
<sequence>MASAEYVSLSRTGDKMPLVGFGCWKISPEDAENTIYDAIKTGYRLIDGAADYGNEVEVGRGINKAIKDGLVKREELFVVTKLWNTYHNKANVRPSFDRQLQDLGLEYIDLYLIHFPVPLKNVEKSAAYPPGWYAPNGATAIEFERSPMHECWRELEKIAESGLAKNIGISNFNVQLILDLLTYANIKPAVLQIELHPYLQQTRLVEWVQSQGINITAYSSFGPASFIQLTEDGKSAQPLLEHEVIKSIAKKHGKTAGQVLLRWSLDRNVAVIPKSMHVERMQSNRDITSWSLDSEDHKQIKTIDRGLRFNNMDSYGFNLPLFA</sequence>
<dbReference type="GO" id="GO:0016491">
    <property type="term" value="F:oxidoreductase activity"/>
    <property type="evidence" value="ECO:0007669"/>
    <property type="project" value="UniProtKB-KW"/>
</dbReference>
<evidence type="ECO:0000313" key="8">
    <source>
        <dbReference type="Proteomes" id="UP000077315"/>
    </source>
</evidence>
<protein>
    <recommendedName>
        <fullName evidence="6">NADP-dependent oxidoreductase domain-containing protein</fullName>
    </recommendedName>
</protein>
<dbReference type="EMBL" id="KV440980">
    <property type="protein sequence ID" value="OAD73704.1"/>
    <property type="molecule type" value="Genomic_DNA"/>
</dbReference>
<keyword evidence="2" id="KW-0560">Oxidoreductase</keyword>
<dbReference type="InterPro" id="IPR018170">
    <property type="entry name" value="Aldo/ket_reductase_CS"/>
</dbReference>
<keyword evidence="8" id="KW-1185">Reference proteome</keyword>
<dbReference type="Gene3D" id="3.20.20.100">
    <property type="entry name" value="NADP-dependent oxidoreductase domain"/>
    <property type="match status" value="1"/>
</dbReference>
<dbReference type="FunFam" id="3.20.20.100:FF:000007">
    <property type="entry name" value="NAD(P)H-dependent D-xylose reductase xyl1"/>
    <property type="match status" value="1"/>
</dbReference>
<proteinExistence type="inferred from homology"/>
<dbReference type="PANTHER" id="PTHR11732">
    <property type="entry name" value="ALDO/KETO REDUCTASE"/>
    <property type="match status" value="1"/>
</dbReference>
<dbReference type="PRINTS" id="PR00069">
    <property type="entry name" value="ALDKETRDTASE"/>
</dbReference>
<evidence type="ECO:0000256" key="4">
    <source>
        <dbReference type="PIRSR" id="PIRSR000097-2"/>
    </source>
</evidence>
<dbReference type="InterPro" id="IPR036812">
    <property type="entry name" value="NAD(P)_OxRdtase_dom_sf"/>
</dbReference>
<evidence type="ECO:0000256" key="1">
    <source>
        <dbReference type="ARBA" id="ARBA00007905"/>
    </source>
</evidence>
<evidence type="ECO:0000256" key="5">
    <source>
        <dbReference type="PIRSR" id="PIRSR000097-3"/>
    </source>
</evidence>
<dbReference type="InParanoid" id="A0A167MRQ4"/>
<dbReference type="Pfam" id="PF00248">
    <property type="entry name" value="Aldo_ket_red"/>
    <property type="match status" value="1"/>
</dbReference>
<accession>A0A167MRQ4</accession>
<dbReference type="RefSeq" id="XP_018291744.1">
    <property type="nucleotide sequence ID" value="XM_018429007.1"/>
</dbReference>
<feature type="active site" description="Proton donor" evidence="3">
    <location>
        <position position="52"/>
    </location>
</feature>
<evidence type="ECO:0000256" key="2">
    <source>
        <dbReference type="ARBA" id="ARBA00023002"/>
    </source>
</evidence>
<dbReference type="InterPro" id="IPR023210">
    <property type="entry name" value="NADP_OxRdtase_dom"/>
</dbReference>
<gene>
    <name evidence="7" type="ORF">PHYBLDRAFT_124728</name>
</gene>
<dbReference type="Proteomes" id="UP000077315">
    <property type="component" value="Unassembled WGS sequence"/>
</dbReference>
<reference evidence="8" key="1">
    <citation type="submission" date="2015-06" db="EMBL/GenBank/DDBJ databases">
        <title>Expansion of signal transduction pathways in fungi by whole-genome duplication.</title>
        <authorList>
            <consortium name="DOE Joint Genome Institute"/>
            <person name="Corrochano L.M."/>
            <person name="Kuo A."/>
            <person name="Marcet-Houben M."/>
            <person name="Polaino S."/>
            <person name="Salamov A."/>
            <person name="Villalobos J.M."/>
            <person name="Alvarez M.I."/>
            <person name="Avalos J."/>
            <person name="Benito E.P."/>
            <person name="Benoit I."/>
            <person name="Burger G."/>
            <person name="Camino L.P."/>
            <person name="Canovas D."/>
            <person name="Cerda-Olmedo E."/>
            <person name="Cheng J.-F."/>
            <person name="Dominguez A."/>
            <person name="Elias M."/>
            <person name="Eslava A.P."/>
            <person name="Glaser F."/>
            <person name="Grimwood J."/>
            <person name="Gutierrez G."/>
            <person name="Heitman J."/>
            <person name="Henrissat B."/>
            <person name="Iturriaga E.A."/>
            <person name="Lang B.F."/>
            <person name="Lavin J.L."/>
            <person name="Lee S."/>
            <person name="Li W."/>
            <person name="Lindquist E."/>
            <person name="Lopez-Garcia S."/>
            <person name="Luque E.M."/>
            <person name="Marcos A.T."/>
            <person name="Martin J."/>
            <person name="McCluskey K."/>
            <person name="Medina H.R."/>
            <person name="Miralles-Duran A."/>
            <person name="Miyazaki A."/>
            <person name="Munoz-Torres E."/>
            <person name="Oguiza J.A."/>
            <person name="Ohm R."/>
            <person name="Olmedo M."/>
            <person name="Orejas M."/>
            <person name="Ortiz-Castellanos L."/>
            <person name="Pisabarro A.G."/>
            <person name="Rodriguez-Romero J."/>
            <person name="Ruiz-Herrera J."/>
            <person name="Ruiz-Vazquez R."/>
            <person name="Sanz C."/>
            <person name="Schackwitz W."/>
            <person name="Schmutz J."/>
            <person name="Shahriari M."/>
            <person name="Shelest E."/>
            <person name="Silva-Franco F."/>
            <person name="Soanes D."/>
            <person name="Syed K."/>
            <person name="Tagua V.G."/>
            <person name="Talbot N.J."/>
            <person name="Thon M."/>
            <person name="De vries R.P."/>
            <person name="Wiebenga A."/>
            <person name="Yadav J.S."/>
            <person name="Braun E.L."/>
            <person name="Baker S."/>
            <person name="Garre V."/>
            <person name="Horwitz B."/>
            <person name="Torres-Martinez S."/>
            <person name="Idnurm A."/>
            <person name="Herrera-Estrella A."/>
            <person name="Gabaldon T."/>
            <person name="Grigoriev I.V."/>
        </authorList>
    </citation>
    <scope>NUCLEOTIDE SEQUENCE [LARGE SCALE GENOMIC DNA]</scope>
    <source>
        <strain evidence="8">NRRL 1555(-)</strain>
    </source>
</reference>
<feature type="domain" description="NADP-dependent oxidoreductase" evidence="6">
    <location>
        <begin position="22"/>
        <end position="304"/>
    </location>
</feature>
<dbReference type="STRING" id="763407.A0A167MRQ4"/>
<dbReference type="PIRSF" id="PIRSF000097">
    <property type="entry name" value="AKR"/>
    <property type="match status" value="1"/>
</dbReference>
<dbReference type="GeneID" id="28989913"/>
<dbReference type="SUPFAM" id="SSF51430">
    <property type="entry name" value="NAD(P)-linked oxidoreductase"/>
    <property type="match status" value="1"/>
</dbReference>
<evidence type="ECO:0000259" key="6">
    <source>
        <dbReference type="Pfam" id="PF00248"/>
    </source>
</evidence>
<dbReference type="PROSITE" id="PS00798">
    <property type="entry name" value="ALDOKETO_REDUCTASE_1"/>
    <property type="match status" value="1"/>
</dbReference>
<evidence type="ECO:0000256" key="3">
    <source>
        <dbReference type="PIRSR" id="PIRSR000097-1"/>
    </source>
</evidence>
<name>A0A167MRQ4_PHYB8</name>
<dbReference type="AlphaFoldDB" id="A0A167MRQ4"/>
<comment type="similarity">
    <text evidence="1">Belongs to the aldo/keto reductase family.</text>
</comment>
<evidence type="ECO:0000313" key="7">
    <source>
        <dbReference type="EMBL" id="OAD73704.1"/>
    </source>
</evidence>
<feature type="binding site" evidence="4">
    <location>
        <position position="114"/>
    </location>
    <ligand>
        <name>substrate</name>
    </ligand>
</feature>